<dbReference type="NCBIfam" id="NF033518">
    <property type="entry name" value="transpos_IS607"/>
    <property type="match status" value="1"/>
</dbReference>
<dbReference type="PANTHER" id="PTHR36172:SF1">
    <property type="entry name" value="RESOLVASE-RELATED"/>
    <property type="match status" value="1"/>
</dbReference>
<sequence>MNKLLSIGQASKVLGVTIQTLRNWDKKGLLKPDELTKGGDRRYKLETLKAINHNIVFNRDDLKTIAYARVSSHDQKEDLVRQVQILELYCSRQGFNYEVIQDLGSGMNYYKQGLTKLLNLILDGKVKRLVLTHKDRLLRFGAELVFSICEAKDVEVIIINKGDENIKFEEELAKDVLEIITVFSARLYGSRSKKNKKLLDDMQKVMIENVGE</sequence>
<dbReference type="PROSITE" id="PS51736">
    <property type="entry name" value="RECOMBINASES_3"/>
    <property type="match status" value="1"/>
</dbReference>
<feature type="domain" description="Resolvase/invertase-type recombinase catalytic" evidence="7">
    <location>
        <begin position="63"/>
        <end position="209"/>
    </location>
</feature>
<dbReference type="SMART" id="SM00857">
    <property type="entry name" value="Resolvase"/>
    <property type="match status" value="1"/>
</dbReference>
<dbReference type="CDD" id="cd03769">
    <property type="entry name" value="SR_IS607_transposase_like"/>
    <property type="match status" value="1"/>
</dbReference>
<keyword evidence="3" id="KW-0233">DNA recombination</keyword>
<feature type="domain" description="HTH merR-type" evidence="6">
    <location>
        <begin position="4"/>
        <end position="48"/>
    </location>
</feature>
<dbReference type="InterPro" id="IPR048046">
    <property type="entry name" value="Transpos_IS607"/>
</dbReference>
<dbReference type="GO" id="GO:0000150">
    <property type="term" value="F:DNA strand exchange activity"/>
    <property type="evidence" value="ECO:0007669"/>
    <property type="project" value="InterPro"/>
</dbReference>
<evidence type="ECO:0000256" key="2">
    <source>
        <dbReference type="ARBA" id="ARBA00023125"/>
    </source>
</evidence>
<evidence type="ECO:0000259" key="7">
    <source>
        <dbReference type="PROSITE" id="PS51736"/>
    </source>
</evidence>
<dbReference type="InterPro" id="IPR051491">
    <property type="entry name" value="Recombinase/Transposase-rel"/>
</dbReference>
<dbReference type="FunFam" id="3.40.50.1390:FF:000002">
    <property type="entry name" value="ORF1 in transposon ISC1904"/>
    <property type="match status" value="1"/>
</dbReference>
<keyword evidence="2" id="KW-0238">DNA-binding</keyword>
<dbReference type="PANTHER" id="PTHR36172">
    <property type="match status" value="1"/>
</dbReference>
<dbReference type="InterPro" id="IPR006118">
    <property type="entry name" value="Recombinase_CS"/>
</dbReference>
<dbReference type="SUPFAM" id="SSF53041">
    <property type="entry name" value="Resolvase-like"/>
    <property type="match status" value="1"/>
</dbReference>
<evidence type="ECO:0000313" key="8">
    <source>
        <dbReference type="EMBL" id="TCK67130.1"/>
    </source>
</evidence>
<evidence type="ECO:0000256" key="4">
    <source>
        <dbReference type="PIRSR" id="PIRSR606118-50"/>
    </source>
</evidence>
<dbReference type="Gene3D" id="1.10.1660.10">
    <property type="match status" value="1"/>
</dbReference>
<organism evidence="8 9">
    <name type="scientific">Lonepinella koalarum</name>
    <dbReference type="NCBI Taxonomy" id="53417"/>
    <lineage>
        <taxon>Bacteria</taxon>
        <taxon>Pseudomonadati</taxon>
        <taxon>Pseudomonadota</taxon>
        <taxon>Gammaproteobacteria</taxon>
        <taxon>Pasteurellales</taxon>
        <taxon>Pasteurellaceae</taxon>
        <taxon>Lonepinella</taxon>
    </lineage>
</organism>
<dbReference type="PROSITE" id="PS00397">
    <property type="entry name" value="RECOMBINASES_1"/>
    <property type="match status" value="1"/>
</dbReference>
<dbReference type="AlphaFoldDB" id="A0A4R1KRH1"/>
<proteinExistence type="predicted"/>
<dbReference type="CDD" id="cd04761">
    <property type="entry name" value="HTH_MerR-SF"/>
    <property type="match status" value="1"/>
</dbReference>
<accession>A0A4R1KRH1</accession>
<dbReference type="InterPro" id="IPR036162">
    <property type="entry name" value="Resolvase-like_N_sf"/>
</dbReference>
<evidence type="ECO:0000259" key="6">
    <source>
        <dbReference type="PROSITE" id="PS50937"/>
    </source>
</evidence>
<dbReference type="EMBL" id="SMGJ01000007">
    <property type="protein sequence ID" value="TCK67130.1"/>
    <property type="molecule type" value="Genomic_DNA"/>
</dbReference>
<dbReference type="Gene3D" id="1.10.287.2170">
    <property type="match status" value="1"/>
</dbReference>
<gene>
    <name evidence="8" type="ORF">EV692_2036</name>
</gene>
<evidence type="ECO:0000256" key="1">
    <source>
        <dbReference type="ARBA" id="ARBA00022908"/>
    </source>
</evidence>
<dbReference type="Pfam" id="PF00376">
    <property type="entry name" value="MerR"/>
    <property type="match status" value="1"/>
</dbReference>
<dbReference type="PROSITE" id="PS50937">
    <property type="entry name" value="HTH_MERR_2"/>
    <property type="match status" value="1"/>
</dbReference>
<reference evidence="8 9" key="1">
    <citation type="submission" date="2019-03" db="EMBL/GenBank/DDBJ databases">
        <title>Genomic Encyclopedia of Type Strains, Phase IV (KMG-IV): sequencing the most valuable type-strain genomes for metagenomic binning, comparative biology and taxonomic classification.</title>
        <authorList>
            <person name="Goeker M."/>
        </authorList>
    </citation>
    <scope>NUCLEOTIDE SEQUENCE [LARGE SCALE GENOMIC DNA]</scope>
    <source>
        <strain evidence="8 9">DSM 10053</strain>
    </source>
</reference>
<dbReference type="Proteomes" id="UP000295496">
    <property type="component" value="Unassembled WGS sequence"/>
</dbReference>
<dbReference type="Pfam" id="PF00239">
    <property type="entry name" value="Resolvase"/>
    <property type="match status" value="1"/>
</dbReference>
<evidence type="ECO:0000256" key="3">
    <source>
        <dbReference type="ARBA" id="ARBA00023172"/>
    </source>
</evidence>
<dbReference type="PROSITE" id="PS00552">
    <property type="entry name" value="HTH_MERR_1"/>
    <property type="match status" value="1"/>
</dbReference>
<keyword evidence="1" id="KW-0229">DNA integration</keyword>
<dbReference type="GO" id="GO:0003677">
    <property type="term" value="F:DNA binding"/>
    <property type="evidence" value="ECO:0007669"/>
    <property type="project" value="UniProtKB-KW"/>
</dbReference>
<evidence type="ECO:0000313" key="9">
    <source>
        <dbReference type="Proteomes" id="UP000295496"/>
    </source>
</evidence>
<dbReference type="InterPro" id="IPR006119">
    <property type="entry name" value="Resolv_N"/>
</dbReference>
<evidence type="ECO:0000256" key="5">
    <source>
        <dbReference type="PROSITE-ProRule" id="PRU10137"/>
    </source>
</evidence>
<keyword evidence="9" id="KW-1185">Reference proteome</keyword>
<dbReference type="SMART" id="SM00422">
    <property type="entry name" value="HTH_MERR"/>
    <property type="match status" value="1"/>
</dbReference>
<dbReference type="InterPro" id="IPR000551">
    <property type="entry name" value="MerR-type_HTH_dom"/>
</dbReference>
<dbReference type="RefSeq" id="WP_132302614.1">
    <property type="nucleotide sequence ID" value="NZ_CP170642.1"/>
</dbReference>
<dbReference type="InterPro" id="IPR041718">
    <property type="entry name" value="IS607_transposase-like"/>
</dbReference>
<dbReference type="Gene3D" id="3.40.50.1390">
    <property type="entry name" value="Resolvase, N-terminal catalytic domain"/>
    <property type="match status" value="1"/>
</dbReference>
<protein>
    <submittedName>
        <fullName evidence="8">Putative site-specific integrase-resolvase</fullName>
    </submittedName>
</protein>
<feature type="active site" description="O-(5'-phospho-DNA)-serine intermediate" evidence="4 5">
    <location>
        <position position="71"/>
    </location>
</feature>
<comment type="caution">
    <text evidence="8">The sequence shown here is derived from an EMBL/GenBank/DDBJ whole genome shotgun (WGS) entry which is preliminary data.</text>
</comment>
<dbReference type="GO" id="GO:0015074">
    <property type="term" value="P:DNA integration"/>
    <property type="evidence" value="ECO:0007669"/>
    <property type="project" value="UniProtKB-KW"/>
</dbReference>
<dbReference type="SUPFAM" id="SSF46955">
    <property type="entry name" value="Putative DNA-binding domain"/>
    <property type="match status" value="1"/>
</dbReference>
<dbReference type="GO" id="GO:0006355">
    <property type="term" value="P:regulation of DNA-templated transcription"/>
    <property type="evidence" value="ECO:0007669"/>
    <property type="project" value="InterPro"/>
</dbReference>
<dbReference type="InterPro" id="IPR009061">
    <property type="entry name" value="DNA-bd_dom_put_sf"/>
</dbReference>
<name>A0A4R1KRH1_9PAST</name>